<dbReference type="InterPro" id="IPR012337">
    <property type="entry name" value="RNaseH-like_sf"/>
</dbReference>
<dbReference type="SUPFAM" id="SSF56672">
    <property type="entry name" value="DNA/RNA polymerases"/>
    <property type="match status" value="1"/>
</dbReference>
<keyword evidence="7 10" id="KW-0695">RNA-directed DNA polymerase</keyword>
<proteinExistence type="predicted"/>
<dbReference type="GO" id="GO:0004519">
    <property type="term" value="F:endonuclease activity"/>
    <property type="evidence" value="ECO:0007669"/>
    <property type="project" value="UniProtKB-KW"/>
</dbReference>
<dbReference type="PANTHER" id="PTHR37984">
    <property type="entry name" value="PROTEIN CBG26694"/>
    <property type="match status" value="1"/>
</dbReference>
<protein>
    <recommendedName>
        <fullName evidence="1">RNA-directed DNA polymerase</fullName>
        <ecNumber evidence="1">2.7.7.49</ecNumber>
    </recommendedName>
</protein>
<dbReference type="Pfam" id="PF17921">
    <property type="entry name" value="Integrase_H2C2"/>
    <property type="match status" value="1"/>
</dbReference>
<dbReference type="GO" id="GO:0003964">
    <property type="term" value="F:RNA-directed DNA polymerase activity"/>
    <property type="evidence" value="ECO:0007669"/>
    <property type="project" value="UniProtKB-KW"/>
</dbReference>
<dbReference type="GO" id="GO:0015074">
    <property type="term" value="P:DNA integration"/>
    <property type="evidence" value="ECO:0007669"/>
    <property type="project" value="InterPro"/>
</dbReference>
<reference evidence="10" key="1">
    <citation type="journal article" date="2019" name="Sci. Rep.">
        <title>Draft genome of Tanacetum cinerariifolium, the natural source of mosquito coil.</title>
        <authorList>
            <person name="Yamashiro T."/>
            <person name="Shiraishi A."/>
            <person name="Satake H."/>
            <person name="Nakayama K."/>
        </authorList>
    </citation>
    <scope>NUCLEOTIDE SEQUENCE</scope>
</reference>
<dbReference type="GO" id="GO:0003676">
    <property type="term" value="F:nucleic acid binding"/>
    <property type="evidence" value="ECO:0007669"/>
    <property type="project" value="InterPro"/>
</dbReference>
<keyword evidence="2" id="KW-0808">Transferase</keyword>
<dbReference type="InterPro" id="IPR041373">
    <property type="entry name" value="RT_RNaseH"/>
</dbReference>
<dbReference type="InterPro" id="IPR021109">
    <property type="entry name" value="Peptidase_aspartic_dom_sf"/>
</dbReference>
<dbReference type="Pfam" id="PF08284">
    <property type="entry name" value="RVP_2"/>
    <property type="match status" value="1"/>
</dbReference>
<dbReference type="AlphaFoldDB" id="A0A699IFB3"/>
<dbReference type="InterPro" id="IPR050951">
    <property type="entry name" value="Retrovirus_Pol_polyprotein"/>
</dbReference>
<evidence type="ECO:0000256" key="2">
    <source>
        <dbReference type="ARBA" id="ARBA00022679"/>
    </source>
</evidence>
<evidence type="ECO:0000256" key="7">
    <source>
        <dbReference type="ARBA" id="ARBA00022918"/>
    </source>
</evidence>
<feature type="compositionally biased region" description="Basic and acidic residues" evidence="8">
    <location>
        <begin position="243"/>
        <end position="255"/>
    </location>
</feature>
<accession>A0A699IFB3</accession>
<evidence type="ECO:0000256" key="4">
    <source>
        <dbReference type="ARBA" id="ARBA00022722"/>
    </source>
</evidence>
<keyword evidence="4" id="KW-0540">Nuclease</keyword>
<dbReference type="EMBL" id="BKCJ010263167">
    <property type="protein sequence ID" value="GEZ30408.1"/>
    <property type="molecule type" value="Genomic_DNA"/>
</dbReference>
<dbReference type="InterPro" id="IPR043128">
    <property type="entry name" value="Rev_trsase/Diguanyl_cyclase"/>
</dbReference>
<dbReference type="SUPFAM" id="SSF50630">
    <property type="entry name" value="Acid proteases"/>
    <property type="match status" value="1"/>
</dbReference>
<evidence type="ECO:0000256" key="3">
    <source>
        <dbReference type="ARBA" id="ARBA00022695"/>
    </source>
</evidence>
<evidence type="ECO:0000256" key="6">
    <source>
        <dbReference type="ARBA" id="ARBA00022801"/>
    </source>
</evidence>
<dbReference type="Gene3D" id="3.30.70.270">
    <property type="match status" value="1"/>
</dbReference>
<keyword evidence="3" id="KW-0548">Nucleotidyltransferase</keyword>
<sequence>MLVDALQQHEVERQVNRIVEKVRGLEIKWEMAEVAKEMAEVAKEVAEVAKKVAEVVKKVIMNQDDNVINNNNQGNVRTMNNGLGGCSYKEFMACSPKDYDGKGGAIVYTRWIEKIESVQDMSGCGENQNLNFNILKREDFCPNNEIQKLETEFWCHDMVEASHAAYTNWFHELAGLVPHLVTPENKRYRGTSNALLYRSVRWWHQQSQQQFSVVQKVRMLTDKAIRNGALKKITKKIGNSGEPSRDGKAMDDNKRPKTRRVFVTITNHVRKEYIGIAPKCPNCSFHRNPEISCRKCTNCNRLRHFAKDCRAGPRMVTLVNTRNPTAARGKCFKYGEETRQDPNIVTGTFTLNNQYATTLFNSSANYNFVSTIFIPLLGIEPSDLGFSYEIEIASGQLVKINKVIRDCKLEMEGHTFDIDLIPSGHRSFDVIVGMNWLIWHKAEIVFHEKVVRILLPHGKILRVLGKNPKEKMRYLMSAKTEEKKLRDTVIVKNFLRVFLDDLSGLPPSREFKFCIDLILGAMLVAKSPYRLAPSEIEELSSQLRELQDKGLILELLKKEKLYVKFSKCEFWLQEVQLLGHVINGDGIHVDPSKIQAIKNWEALITSSKISKDKLCNAPILALPDGSEDFVVDCDASGLGLGCVLMQRGKVIAYASRQMKTPEKNYTTHDLELGVVVYVLKIWRHYLNGTKSVIYTDHKSLQHIFNQKEPNMRQRRWIELFNDYDCEICYHPSKANVVSDTLSRKERIKPKRVRAVNMTIQSSIKDRILAAQNEAYEVVNAPAEMLLGLDKQMKHEAHKSKYSVHPRSNKMYYELRDTYWWPGMKKDIVVYDFNMDRLARLYLNEIVPRHGVPISIIYVRDSRFTSSFWQSMLEALGTKLDMSTAYHPQTDGQSERTIQTLKDMLKACAMDFGGSWDVHFLLVEFFYNNSYHSSVRCASFEELYRKKCHSPILWAEWRRTIDRA</sequence>
<dbReference type="Pfam" id="PF17917">
    <property type="entry name" value="RT_RNaseH"/>
    <property type="match status" value="1"/>
</dbReference>
<feature type="domain" description="Integrase catalytic" evidence="9">
    <location>
        <begin position="837"/>
        <end position="946"/>
    </location>
</feature>
<feature type="region of interest" description="Disordered" evidence="8">
    <location>
        <begin position="236"/>
        <end position="255"/>
    </location>
</feature>
<evidence type="ECO:0000259" key="9">
    <source>
        <dbReference type="PROSITE" id="PS50994"/>
    </source>
</evidence>
<dbReference type="InterPro" id="IPR043502">
    <property type="entry name" value="DNA/RNA_pol_sf"/>
</dbReference>
<dbReference type="SUPFAM" id="SSF53098">
    <property type="entry name" value="Ribonuclease H-like"/>
    <property type="match status" value="1"/>
</dbReference>
<dbReference type="EC" id="2.7.7.49" evidence="1"/>
<dbReference type="CDD" id="cd00303">
    <property type="entry name" value="retropepsin_like"/>
    <property type="match status" value="1"/>
</dbReference>
<dbReference type="InterPro" id="IPR041588">
    <property type="entry name" value="Integrase_H2C2"/>
</dbReference>
<evidence type="ECO:0000313" key="10">
    <source>
        <dbReference type="EMBL" id="GEZ30408.1"/>
    </source>
</evidence>
<keyword evidence="5" id="KW-0255">Endonuclease</keyword>
<gene>
    <name evidence="10" type="ORF">Tci_502381</name>
</gene>
<dbReference type="PANTHER" id="PTHR37984:SF5">
    <property type="entry name" value="PROTEIN NYNRIN-LIKE"/>
    <property type="match status" value="1"/>
</dbReference>
<keyword evidence="6" id="KW-0378">Hydrolase</keyword>
<evidence type="ECO:0000256" key="8">
    <source>
        <dbReference type="SAM" id="MobiDB-lite"/>
    </source>
</evidence>
<dbReference type="GO" id="GO:0016787">
    <property type="term" value="F:hydrolase activity"/>
    <property type="evidence" value="ECO:0007669"/>
    <property type="project" value="UniProtKB-KW"/>
</dbReference>
<dbReference type="InterPro" id="IPR001584">
    <property type="entry name" value="Integrase_cat-core"/>
</dbReference>
<comment type="caution">
    <text evidence="10">The sequence shown here is derived from an EMBL/GenBank/DDBJ whole genome shotgun (WGS) entry which is preliminary data.</text>
</comment>
<organism evidence="10">
    <name type="scientific">Tanacetum cinerariifolium</name>
    <name type="common">Dalmatian daisy</name>
    <name type="synonym">Chrysanthemum cinerariifolium</name>
    <dbReference type="NCBI Taxonomy" id="118510"/>
    <lineage>
        <taxon>Eukaryota</taxon>
        <taxon>Viridiplantae</taxon>
        <taxon>Streptophyta</taxon>
        <taxon>Embryophyta</taxon>
        <taxon>Tracheophyta</taxon>
        <taxon>Spermatophyta</taxon>
        <taxon>Magnoliopsida</taxon>
        <taxon>eudicotyledons</taxon>
        <taxon>Gunneridae</taxon>
        <taxon>Pentapetalae</taxon>
        <taxon>asterids</taxon>
        <taxon>campanulids</taxon>
        <taxon>Asterales</taxon>
        <taxon>Asteraceae</taxon>
        <taxon>Asteroideae</taxon>
        <taxon>Anthemideae</taxon>
        <taxon>Anthemidinae</taxon>
        <taxon>Tanacetum</taxon>
    </lineage>
</organism>
<evidence type="ECO:0000256" key="1">
    <source>
        <dbReference type="ARBA" id="ARBA00012493"/>
    </source>
</evidence>
<evidence type="ECO:0000256" key="5">
    <source>
        <dbReference type="ARBA" id="ARBA00022759"/>
    </source>
</evidence>
<dbReference type="Gene3D" id="2.40.70.10">
    <property type="entry name" value="Acid Proteases"/>
    <property type="match status" value="1"/>
</dbReference>
<dbReference type="CDD" id="cd09274">
    <property type="entry name" value="RNase_HI_RT_Ty3"/>
    <property type="match status" value="1"/>
</dbReference>
<dbReference type="Gene3D" id="3.30.420.10">
    <property type="entry name" value="Ribonuclease H-like superfamily/Ribonuclease H"/>
    <property type="match status" value="1"/>
</dbReference>
<dbReference type="PROSITE" id="PS50994">
    <property type="entry name" value="INTEGRASE"/>
    <property type="match status" value="1"/>
</dbReference>
<dbReference type="InterPro" id="IPR036397">
    <property type="entry name" value="RNaseH_sf"/>
</dbReference>
<dbReference type="Gene3D" id="1.10.340.70">
    <property type="match status" value="1"/>
</dbReference>
<name>A0A699IFB3_TANCI</name>